<dbReference type="PROSITE" id="PS50048">
    <property type="entry name" value="ZN2_CY6_FUNGAL_2"/>
    <property type="match status" value="1"/>
</dbReference>
<dbReference type="SMART" id="SM00066">
    <property type="entry name" value="GAL4"/>
    <property type="match status" value="1"/>
</dbReference>
<organism evidence="10 11">
    <name type="scientific">Kuraishia capsulata CBS 1993</name>
    <dbReference type="NCBI Taxonomy" id="1382522"/>
    <lineage>
        <taxon>Eukaryota</taxon>
        <taxon>Fungi</taxon>
        <taxon>Dikarya</taxon>
        <taxon>Ascomycota</taxon>
        <taxon>Saccharomycotina</taxon>
        <taxon>Pichiomycetes</taxon>
        <taxon>Pichiales</taxon>
        <taxon>Pichiaceae</taxon>
        <taxon>Kuraishia</taxon>
    </lineage>
</organism>
<dbReference type="Pfam" id="PF00172">
    <property type="entry name" value="Zn_clus"/>
    <property type="match status" value="1"/>
</dbReference>
<dbReference type="Pfam" id="PF04082">
    <property type="entry name" value="Fungal_trans"/>
    <property type="match status" value="1"/>
</dbReference>
<keyword evidence="6" id="KW-0804">Transcription</keyword>
<feature type="domain" description="Zn(2)-C6 fungal-type" evidence="9">
    <location>
        <begin position="10"/>
        <end position="40"/>
    </location>
</feature>
<dbReference type="InterPro" id="IPR051615">
    <property type="entry name" value="Transcr_Regulatory_Elem"/>
</dbReference>
<dbReference type="AlphaFoldDB" id="W6MLW6"/>
<dbReference type="SUPFAM" id="SSF57701">
    <property type="entry name" value="Zn2/Cys6 DNA-binding domain"/>
    <property type="match status" value="1"/>
</dbReference>
<evidence type="ECO:0000256" key="5">
    <source>
        <dbReference type="ARBA" id="ARBA00023125"/>
    </source>
</evidence>
<evidence type="ECO:0000313" key="11">
    <source>
        <dbReference type="Proteomes" id="UP000019384"/>
    </source>
</evidence>
<dbReference type="STRING" id="1382522.W6MLW6"/>
<dbReference type="PANTHER" id="PTHR31313:SF81">
    <property type="entry name" value="TY1 ENHANCER ACTIVATOR"/>
    <property type="match status" value="1"/>
</dbReference>
<dbReference type="CDD" id="cd00067">
    <property type="entry name" value="GAL4"/>
    <property type="match status" value="1"/>
</dbReference>
<keyword evidence="3" id="KW-0862">Zinc</keyword>
<evidence type="ECO:0000256" key="6">
    <source>
        <dbReference type="ARBA" id="ARBA00023163"/>
    </source>
</evidence>
<keyword evidence="4" id="KW-0805">Transcription regulation</keyword>
<protein>
    <recommendedName>
        <fullName evidence="9">Zn(2)-C6 fungal-type domain-containing protein</fullName>
    </recommendedName>
</protein>
<dbReference type="Gene3D" id="4.10.240.10">
    <property type="entry name" value="Zn(2)-C6 fungal-type DNA-binding domain"/>
    <property type="match status" value="1"/>
</dbReference>
<dbReference type="InterPro" id="IPR036864">
    <property type="entry name" value="Zn2-C6_fun-type_DNA-bd_sf"/>
</dbReference>
<dbReference type="RefSeq" id="XP_022459154.1">
    <property type="nucleotide sequence ID" value="XM_022601520.1"/>
</dbReference>
<dbReference type="InterPro" id="IPR007219">
    <property type="entry name" value="XnlR_reg_dom"/>
</dbReference>
<dbReference type="GO" id="GO:0008270">
    <property type="term" value="F:zinc ion binding"/>
    <property type="evidence" value="ECO:0007669"/>
    <property type="project" value="InterPro"/>
</dbReference>
<dbReference type="PANTHER" id="PTHR31313">
    <property type="entry name" value="TY1 ENHANCER ACTIVATOR"/>
    <property type="match status" value="1"/>
</dbReference>
<dbReference type="HOGENOM" id="CLU_479022_0_0_1"/>
<evidence type="ECO:0000256" key="8">
    <source>
        <dbReference type="SAM" id="Coils"/>
    </source>
</evidence>
<evidence type="ECO:0000256" key="1">
    <source>
        <dbReference type="ARBA" id="ARBA00004123"/>
    </source>
</evidence>
<evidence type="ECO:0000313" key="10">
    <source>
        <dbReference type="EMBL" id="CDK27158.1"/>
    </source>
</evidence>
<dbReference type="GO" id="GO:0005634">
    <property type="term" value="C:nucleus"/>
    <property type="evidence" value="ECO:0007669"/>
    <property type="project" value="UniProtKB-SubCell"/>
</dbReference>
<accession>W6MLW6</accession>
<proteinExistence type="predicted"/>
<name>W6MLW6_9ASCO</name>
<keyword evidence="5" id="KW-0238">DNA-binding</keyword>
<dbReference type="Proteomes" id="UP000019384">
    <property type="component" value="Unassembled WGS sequence"/>
</dbReference>
<dbReference type="CDD" id="cd12148">
    <property type="entry name" value="fungal_TF_MHR"/>
    <property type="match status" value="1"/>
</dbReference>
<keyword evidence="7" id="KW-0539">Nucleus</keyword>
<evidence type="ECO:0000256" key="7">
    <source>
        <dbReference type="ARBA" id="ARBA00023242"/>
    </source>
</evidence>
<reference evidence="10" key="1">
    <citation type="submission" date="2013-12" db="EMBL/GenBank/DDBJ databases">
        <authorList>
            <person name="Genoscope - CEA"/>
        </authorList>
    </citation>
    <scope>NUCLEOTIDE SEQUENCE</scope>
    <source>
        <strain evidence="10">CBS 1993</strain>
    </source>
</reference>
<dbReference type="PROSITE" id="PS00463">
    <property type="entry name" value="ZN2_CY6_FUNGAL_1"/>
    <property type="match status" value="1"/>
</dbReference>
<reference evidence="10" key="2">
    <citation type="submission" date="2014-02" db="EMBL/GenBank/DDBJ databases">
        <title>Complete DNA sequence of /Kuraishia capsulata/ illustrates novel genomic features among budding yeasts (/Saccharomycotina/).</title>
        <authorList>
            <person name="Morales L."/>
            <person name="Noel B."/>
            <person name="Porcel B."/>
            <person name="Marcet-Houben M."/>
            <person name="Hullo M-F."/>
            <person name="Sacerdot C."/>
            <person name="Tekaia F."/>
            <person name="Leh-Louis V."/>
            <person name="Despons L."/>
            <person name="Khanna V."/>
            <person name="Aury J-M."/>
            <person name="Barbe V."/>
            <person name="Couloux A."/>
            <person name="Labadie K."/>
            <person name="Pelletier E."/>
            <person name="Souciet J-L."/>
            <person name="Boekhout T."/>
            <person name="Gabaldon T."/>
            <person name="Wincker P."/>
            <person name="Dujon B."/>
        </authorList>
    </citation>
    <scope>NUCLEOTIDE SEQUENCE</scope>
    <source>
        <strain evidence="10">CBS 1993</strain>
    </source>
</reference>
<evidence type="ECO:0000256" key="2">
    <source>
        <dbReference type="ARBA" id="ARBA00022723"/>
    </source>
</evidence>
<sequence length="569" mass="65466">MSARSRVYVACEECRRKKIKCDGLQALCSNCARKGKTCIFKQRATIRNRAKKSDVEALAREVKQLREKLLDKRKDDHKDLCSPNTGDEDIYDSGHTSDYTESNLVEDLTPSISETVDFNEFEYPLDTMNYLSVDVFSLITRGYHTFASDTMFQEALKPVSRGDFSQLLENFWYYENGHVMIVWKHLFISDLCANFGGRHSSKSLILAMLAMGSVFSDSTHFGALGDDLFKWSKTLLQDELFHPQISSVQTLNLLCIYSHARGEKTEELYFGKSAVDLAIKLGLNQTVSSSPDSTISEDENALKRFVWWGCYQVDMLSRFAVRHAPTMKKAETNTSPPQLSVRKYFRGLQEDIYSYFEFSFAFTFSLELFVIVGDPLTSLFSTAGGLAIKNKQEIVEVALRELRVFKMSFPEWISTDEVLNQDIAPQVCVFRMRYHYFVMLLKGHFISPEAEMLNPREFQSLNSCVSDSLQVVVLLLKYEEMDSMCTLEVFVSEIMFCGLTVFLCALRFFEEDELRGQCLSGIRELMRVLLKIDTRKIHQRRLNLLIAEWNAYNVFKLKEQFFGLHPIQA</sequence>
<keyword evidence="2" id="KW-0479">Metal-binding</keyword>
<evidence type="ECO:0000256" key="3">
    <source>
        <dbReference type="ARBA" id="ARBA00022833"/>
    </source>
</evidence>
<dbReference type="GO" id="GO:0006351">
    <property type="term" value="P:DNA-templated transcription"/>
    <property type="evidence" value="ECO:0007669"/>
    <property type="project" value="InterPro"/>
</dbReference>
<keyword evidence="11" id="KW-1185">Reference proteome</keyword>
<keyword evidence="8" id="KW-0175">Coiled coil</keyword>
<comment type="subcellular location">
    <subcellularLocation>
        <location evidence="1">Nucleus</location>
    </subcellularLocation>
</comment>
<dbReference type="GO" id="GO:0000981">
    <property type="term" value="F:DNA-binding transcription factor activity, RNA polymerase II-specific"/>
    <property type="evidence" value="ECO:0007669"/>
    <property type="project" value="InterPro"/>
</dbReference>
<feature type="coiled-coil region" evidence="8">
    <location>
        <begin position="48"/>
        <end position="75"/>
    </location>
</feature>
<gene>
    <name evidence="10" type="ORF">KUCA_T00003135001</name>
</gene>
<evidence type="ECO:0000259" key="9">
    <source>
        <dbReference type="PROSITE" id="PS50048"/>
    </source>
</evidence>
<dbReference type="EMBL" id="HG793128">
    <property type="protein sequence ID" value="CDK27158.1"/>
    <property type="molecule type" value="Genomic_DNA"/>
</dbReference>
<dbReference type="GO" id="GO:0003677">
    <property type="term" value="F:DNA binding"/>
    <property type="evidence" value="ECO:0007669"/>
    <property type="project" value="UniProtKB-KW"/>
</dbReference>
<evidence type="ECO:0000256" key="4">
    <source>
        <dbReference type="ARBA" id="ARBA00023015"/>
    </source>
</evidence>
<dbReference type="OrthoDB" id="2534600at2759"/>
<dbReference type="GeneID" id="34520542"/>
<dbReference type="InterPro" id="IPR001138">
    <property type="entry name" value="Zn2Cys6_DnaBD"/>
</dbReference>